<dbReference type="RefSeq" id="WP_021720528.1">
    <property type="nucleotide sequence ID" value="NZ_FR892804.1"/>
</dbReference>
<dbReference type="GO" id="GO:0006571">
    <property type="term" value="P:tyrosine biosynthetic process"/>
    <property type="evidence" value="ECO:0007669"/>
    <property type="project" value="InterPro"/>
</dbReference>
<dbReference type="InterPro" id="IPR003099">
    <property type="entry name" value="Prephen_DH"/>
</dbReference>
<dbReference type="Pfam" id="PF20463">
    <property type="entry name" value="PDH_C"/>
    <property type="match status" value="1"/>
</dbReference>
<evidence type="ECO:0000259" key="4">
    <source>
        <dbReference type="PROSITE" id="PS51176"/>
    </source>
</evidence>
<dbReference type="PROSITE" id="PS51176">
    <property type="entry name" value="PDH_ADH"/>
    <property type="match status" value="1"/>
</dbReference>
<gene>
    <name evidence="5" type="ORF">BN587_01481</name>
</gene>
<keyword evidence="2" id="KW-0560">Oxidoreductase</keyword>
<evidence type="ECO:0000313" key="6">
    <source>
        <dbReference type="Proteomes" id="UP000014937"/>
    </source>
</evidence>
<dbReference type="Pfam" id="PF02153">
    <property type="entry name" value="PDH_N"/>
    <property type="match status" value="1"/>
</dbReference>
<organism evidence="5 6">
    <name type="scientific">Phascolarctobacterium succinatutens CAG:287</name>
    <dbReference type="NCBI Taxonomy" id="1263101"/>
    <lineage>
        <taxon>Bacteria</taxon>
        <taxon>Bacillati</taxon>
        <taxon>Bacillota</taxon>
        <taxon>Negativicutes</taxon>
        <taxon>Acidaminococcales</taxon>
        <taxon>Acidaminococcaceae</taxon>
        <taxon>Phascolarctobacterium</taxon>
    </lineage>
</organism>
<dbReference type="GO" id="GO:0070403">
    <property type="term" value="F:NAD+ binding"/>
    <property type="evidence" value="ECO:0007669"/>
    <property type="project" value="InterPro"/>
</dbReference>
<dbReference type="HOGENOM" id="CLU_055968_2_0_9"/>
<dbReference type="EMBL" id="CBGL010000007">
    <property type="protein sequence ID" value="CDD09462.1"/>
    <property type="molecule type" value="Genomic_DNA"/>
</dbReference>
<dbReference type="PANTHER" id="PTHR21363:SF0">
    <property type="entry name" value="PREPHENATE DEHYDROGENASE [NADP(+)]"/>
    <property type="match status" value="1"/>
</dbReference>
<evidence type="ECO:0000256" key="1">
    <source>
        <dbReference type="ARBA" id="ARBA00007964"/>
    </source>
</evidence>
<dbReference type="PANTHER" id="PTHR21363">
    <property type="entry name" value="PREPHENATE DEHYDROGENASE"/>
    <property type="match status" value="1"/>
</dbReference>
<evidence type="ECO:0000313" key="5">
    <source>
        <dbReference type="EMBL" id="CDD09462.1"/>
    </source>
</evidence>
<comment type="caution">
    <text evidence="5">The sequence shown here is derived from an EMBL/GenBank/DDBJ whole genome shotgun (WGS) entry which is preliminary data.</text>
</comment>
<dbReference type="SUPFAM" id="SSF51735">
    <property type="entry name" value="NAD(P)-binding Rossmann-fold domains"/>
    <property type="match status" value="1"/>
</dbReference>
<dbReference type="GO" id="GO:0004665">
    <property type="term" value="F:prephenate dehydrogenase (NADP+) activity"/>
    <property type="evidence" value="ECO:0007669"/>
    <property type="project" value="InterPro"/>
</dbReference>
<dbReference type="InterPro" id="IPR046826">
    <property type="entry name" value="PDH_N"/>
</dbReference>
<dbReference type="InterPro" id="IPR008927">
    <property type="entry name" value="6-PGluconate_DH-like_C_sf"/>
</dbReference>
<proteinExistence type="inferred from homology"/>
<comment type="pathway">
    <text evidence="3">Amino-acid biosynthesis.</text>
</comment>
<protein>
    <submittedName>
        <fullName evidence="5">Prephenate dehydrogenase</fullName>
    </submittedName>
</protein>
<dbReference type="AlphaFoldDB" id="R6XT62"/>
<dbReference type="Proteomes" id="UP000014937">
    <property type="component" value="Unassembled WGS sequence"/>
</dbReference>
<evidence type="ECO:0000256" key="2">
    <source>
        <dbReference type="ARBA" id="ARBA00023002"/>
    </source>
</evidence>
<feature type="domain" description="Prephenate/arogenate dehydrogenase" evidence="4">
    <location>
        <begin position="17"/>
        <end position="294"/>
    </location>
</feature>
<dbReference type="InterPro" id="IPR050812">
    <property type="entry name" value="Preph/Arog_dehydrog"/>
</dbReference>
<accession>R6XT62</accession>
<name>R6XT62_9FIRM</name>
<dbReference type="Gene3D" id="3.40.50.720">
    <property type="entry name" value="NAD(P)-binding Rossmann-like Domain"/>
    <property type="match status" value="1"/>
</dbReference>
<dbReference type="InterPro" id="IPR036291">
    <property type="entry name" value="NAD(P)-bd_dom_sf"/>
</dbReference>
<dbReference type="GO" id="GO:0008977">
    <property type="term" value="F:prephenate dehydrogenase (NAD+) activity"/>
    <property type="evidence" value="ECO:0007669"/>
    <property type="project" value="InterPro"/>
</dbReference>
<dbReference type="Gene3D" id="1.10.3660.10">
    <property type="entry name" value="6-phosphogluconate dehydrogenase C-terminal like domain"/>
    <property type="match status" value="1"/>
</dbReference>
<evidence type="ECO:0000256" key="3">
    <source>
        <dbReference type="ARBA" id="ARBA00029440"/>
    </source>
</evidence>
<comment type="similarity">
    <text evidence="1">Belongs to the prephenate/arogenate dehydrogenase family.</text>
</comment>
<dbReference type="InterPro" id="IPR046825">
    <property type="entry name" value="PDH_C"/>
</dbReference>
<dbReference type="SUPFAM" id="SSF48179">
    <property type="entry name" value="6-phosphogluconate dehydrogenase C-terminal domain-like"/>
    <property type="match status" value="1"/>
</dbReference>
<reference evidence="5" key="1">
    <citation type="submission" date="2012-11" db="EMBL/GenBank/DDBJ databases">
        <title>Dependencies among metagenomic species, viruses, plasmids and units of genetic variation.</title>
        <authorList>
            <person name="Nielsen H.B."/>
            <person name="Almeida M."/>
            <person name="Juncker A.S."/>
            <person name="Rasmussen S."/>
            <person name="Li J."/>
            <person name="Sunagawa S."/>
            <person name="Plichta D."/>
            <person name="Gautier L."/>
            <person name="Le Chatelier E."/>
            <person name="Peletier E."/>
            <person name="Bonde I."/>
            <person name="Nielsen T."/>
            <person name="Manichanh C."/>
            <person name="Arumugam M."/>
            <person name="Batto J."/>
            <person name="Santos M.B.Q.D."/>
            <person name="Blom N."/>
            <person name="Borruel N."/>
            <person name="Burgdorf K.S."/>
            <person name="Boumezbeur F."/>
            <person name="Casellas F."/>
            <person name="Dore J."/>
            <person name="Guarner F."/>
            <person name="Hansen T."/>
            <person name="Hildebrand F."/>
            <person name="Kaas R.S."/>
            <person name="Kennedy S."/>
            <person name="Kristiansen K."/>
            <person name="Kultima J.R."/>
            <person name="Leonard P."/>
            <person name="Levenez F."/>
            <person name="Lund O."/>
            <person name="Moumen B."/>
            <person name="Le Paslier D."/>
            <person name="Pons N."/>
            <person name="Pedersen O."/>
            <person name="Prifti E."/>
            <person name="Qin J."/>
            <person name="Raes J."/>
            <person name="Tap J."/>
            <person name="Tims S."/>
            <person name="Ussery D.W."/>
            <person name="Yamada T."/>
            <person name="MetaHit consortium"/>
            <person name="Renault P."/>
            <person name="Sicheritz-Ponten T."/>
            <person name="Bork P."/>
            <person name="Wang J."/>
            <person name="Brunak S."/>
            <person name="Ehrlich S.D."/>
        </authorList>
    </citation>
    <scope>NUCLEOTIDE SEQUENCE [LARGE SCALE GENOMIC DNA]</scope>
</reference>
<sequence>MEADFGGENRSTKWQELSFAIVGLGLIGGSYAKALRKLGVKQIIGVERDAATLQEAKQQGIIDIGMANPDVRFKEANVIICAIYPDAIVNFIAANVDFFNENVLLTDVAGIKNDMISRGQALLKDGMEFISGHPMAGRQGSGLGMSDAHIFQNANYIIVPEKHNTQAAVSWLEQFALALGCKHTVQVTPEQHDATIAYTSNLPHVTAVALMDSASFDDKTKYFVAGSFRDGTRVADINPELWCNLFLANREKVADEIDKYMEQLALWRDALRSDDGEKLKELMRKAGARRRELF</sequence>